<dbReference type="GO" id="GO:0005911">
    <property type="term" value="C:cell-cell junction"/>
    <property type="evidence" value="ECO:0007669"/>
    <property type="project" value="TreeGrafter"/>
</dbReference>
<evidence type="ECO:0000256" key="5">
    <source>
        <dbReference type="ARBA" id="ARBA00022889"/>
    </source>
</evidence>
<name>A0A9D4S2P1_DREPO</name>
<proteinExistence type="predicted"/>
<keyword evidence="2 9" id="KW-0812">Transmembrane</keyword>
<dbReference type="GO" id="GO:0005509">
    <property type="term" value="F:calcium ion binding"/>
    <property type="evidence" value="ECO:0007669"/>
    <property type="project" value="UniProtKB-UniRule"/>
</dbReference>
<dbReference type="CDD" id="cd11304">
    <property type="entry name" value="Cadherin_repeat"/>
    <property type="match status" value="2"/>
</dbReference>
<sequence length="908" mass="101831">MLRDQQSIVQCCGYISEWKFNIKNPGTITFQVWRETGPGRYTLRGEYATHYNTGEEDSEVVVRTTFDKHLAVDVGDHIGWYNEKEAMVAFEIDSTGQGILINSVNTPVDVKNEMDWSQVLATESRTYAIQAIVSKGVAPKFKNLDADVEIFEHLTVGSDIYRLQLVDFVDDRVPITFRITMNDNMNHFEFNRSTLTAYLAKTPPVGKYNLVFTVSDHCGYSDTALLNVVVKKPKPAIINLPASVSVREDIGSVEVPLLNISVADSVPVICDVKSVEPTEESAFFSVKSNRFQASLYLKATHSLDYEKVQQYVLTIHCFNGHDSDSGLVNILVEPNQVPTIQNLPATVSVSSIRVNFGDSVYRITVEDAERNTVSLNSTCEPLPCPFTVTNAGFVIVVGNLFSAMSDMYIIHIVASDTYNTAPPKQLVVSVSDRNTPPYIYNIPDNLKIDLAENLPVGTLVLHVLASDVNPLDNLLFALQIQPSEFFPFFTINETSGEIYIRSFINYESLQESDVTLYPSVSDGHNTFSTDFKVSINDINEPPRFEHTSYWIKTNESNEGRVISKGIIKASDEDKDDQVTYSLECDLDEVNSIFQMNVETADITQTYNIDVDHLLTTERNITCRVIASDKLKATATAPLRIVVADINDNGPLFVKSSHVFVVTQDTPILSSVGYAIAVDHDISIENKRLSYYFSENIDSFLIDNAGVVRTLINLSIVPVGSTFRNTLNVRDKANNLSDSSPFTIVVMPGNYTILESYIPSEELTFFNMPENIAWFVTALHLAAAALGLLTYLCFRYCTLQLRDQFELNGHKHRRNDLNTPMARTDRSVWSTSCQSSRAAGQRKTVANDSPCRLSTHIYTTSGNLTPWKPWAISDFKKTFHRHQVINRKPEIKEHVDVDKLHVRRASMAF</sequence>
<evidence type="ECO:0000256" key="8">
    <source>
        <dbReference type="PROSITE-ProRule" id="PRU00043"/>
    </source>
</evidence>
<dbReference type="PROSITE" id="PS50268">
    <property type="entry name" value="CADHERIN_2"/>
    <property type="match status" value="2"/>
</dbReference>
<evidence type="ECO:0000313" key="12">
    <source>
        <dbReference type="Proteomes" id="UP000828390"/>
    </source>
</evidence>
<keyword evidence="4 8" id="KW-0106">Calcium</keyword>
<evidence type="ECO:0000256" key="6">
    <source>
        <dbReference type="ARBA" id="ARBA00022989"/>
    </source>
</evidence>
<dbReference type="PANTHER" id="PTHR24025:SF23">
    <property type="entry name" value="NEURAL-CADHERIN"/>
    <property type="match status" value="1"/>
</dbReference>
<evidence type="ECO:0000256" key="4">
    <source>
        <dbReference type="ARBA" id="ARBA00022837"/>
    </source>
</evidence>
<evidence type="ECO:0000256" key="7">
    <source>
        <dbReference type="ARBA" id="ARBA00023136"/>
    </source>
</evidence>
<dbReference type="SMART" id="SM00112">
    <property type="entry name" value="CA"/>
    <property type="match status" value="3"/>
</dbReference>
<feature type="transmembrane region" description="Helical" evidence="9">
    <location>
        <begin position="771"/>
        <end position="793"/>
    </location>
</feature>
<keyword evidence="12" id="KW-1185">Reference proteome</keyword>
<feature type="domain" description="Cadherin" evidence="10">
    <location>
        <begin position="442"/>
        <end position="544"/>
    </location>
</feature>
<dbReference type="GO" id="GO:0007156">
    <property type="term" value="P:homophilic cell adhesion via plasma membrane adhesion molecules"/>
    <property type="evidence" value="ECO:0007669"/>
    <property type="project" value="InterPro"/>
</dbReference>
<reference evidence="11" key="2">
    <citation type="submission" date="2020-11" db="EMBL/GenBank/DDBJ databases">
        <authorList>
            <person name="McCartney M.A."/>
            <person name="Auch B."/>
            <person name="Kono T."/>
            <person name="Mallez S."/>
            <person name="Becker A."/>
            <person name="Gohl D.M."/>
            <person name="Silverstein K.A.T."/>
            <person name="Koren S."/>
            <person name="Bechman K.B."/>
            <person name="Herman A."/>
            <person name="Abrahante J.E."/>
            <person name="Garbe J."/>
        </authorList>
    </citation>
    <scope>NUCLEOTIDE SEQUENCE</scope>
    <source>
        <strain evidence="11">Duluth1</strain>
        <tissue evidence="11">Whole animal</tissue>
    </source>
</reference>
<dbReference type="InterPro" id="IPR050971">
    <property type="entry name" value="Cadherin-domain_protein"/>
</dbReference>
<dbReference type="PROSITE" id="PS00232">
    <property type="entry name" value="CADHERIN_1"/>
    <property type="match status" value="1"/>
</dbReference>
<evidence type="ECO:0000259" key="10">
    <source>
        <dbReference type="PROSITE" id="PS50268"/>
    </source>
</evidence>
<dbReference type="GO" id="GO:0005886">
    <property type="term" value="C:plasma membrane"/>
    <property type="evidence" value="ECO:0007669"/>
    <property type="project" value="InterPro"/>
</dbReference>
<evidence type="ECO:0000256" key="2">
    <source>
        <dbReference type="ARBA" id="ARBA00022692"/>
    </source>
</evidence>
<gene>
    <name evidence="11" type="ORF">DPMN_012315</name>
</gene>
<organism evidence="11 12">
    <name type="scientific">Dreissena polymorpha</name>
    <name type="common">Zebra mussel</name>
    <name type="synonym">Mytilus polymorpha</name>
    <dbReference type="NCBI Taxonomy" id="45954"/>
    <lineage>
        <taxon>Eukaryota</taxon>
        <taxon>Metazoa</taxon>
        <taxon>Spiralia</taxon>
        <taxon>Lophotrochozoa</taxon>
        <taxon>Mollusca</taxon>
        <taxon>Bivalvia</taxon>
        <taxon>Autobranchia</taxon>
        <taxon>Heteroconchia</taxon>
        <taxon>Euheterodonta</taxon>
        <taxon>Imparidentia</taxon>
        <taxon>Neoheterodontei</taxon>
        <taxon>Myida</taxon>
        <taxon>Dreissenoidea</taxon>
        <taxon>Dreissenidae</taxon>
        <taxon>Dreissena</taxon>
    </lineage>
</organism>
<dbReference type="InterPro" id="IPR020894">
    <property type="entry name" value="Cadherin_CS"/>
</dbReference>
<keyword evidence="5" id="KW-0130">Cell adhesion</keyword>
<dbReference type="EMBL" id="JAIWYP010000001">
    <property type="protein sequence ID" value="KAH3888283.1"/>
    <property type="molecule type" value="Genomic_DNA"/>
</dbReference>
<dbReference type="PRINTS" id="PR00205">
    <property type="entry name" value="CADHERIN"/>
</dbReference>
<keyword evidence="7 9" id="KW-0472">Membrane</keyword>
<keyword evidence="3" id="KW-0677">Repeat</keyword>
<comment type="subcellular location">
    <subcellularLocation>
        <location evidence="1">Membrane</location>
    </subcellularLocation>
</comment>
<evidence type="ECO:0000256" key="9">
    <source>
        <dbReference type="SAM" id="Phobius"/>
    </source>
</evidence>
<evidence type="ECO:0000313" key="11">
    <source>
        <dbReference type="EMBL" id="KAH3888283.1"/>
    </source>
</evidence>
<reference evidence="11" key="1">
    <citation type="journal article" date="2019" name="bioRxiv">
        <title>The Genome of the Zebra Mussel, Dreissena polymorpha: A Resource for Invasive Species Research.</title>
        <authorList>
            <person name="McCartney M.A."/>
            <person name="Auch B."/>
            <person name="Kono T."/>
            <person name="Mallez S."/>
            <person name="Zhang Y."/>
            <person name="Obille A."/>
            <person name="Becker A."/>
            <person name="Abrahante J.E."/>
            <person name="Garbe J."/>
            <person name="Badalamenti J.P."/>
            <person name="Herman A."/>
            <person name="Mangelson H."/>
            <person name="Liachko I."/>
            <person name="Sullivan S."/>
            <person name="Sone E.D."/>
            <person name="Koren S."/>
            <person name="Silverstein K.A.T."/>
            <person name="Beckman K.B."/>
            <person name="Gohl D.M."/>
        </authorList>
    </citation>
    <scope>NUCLEOTIDE SEQUENCE</scope>
    <source>
        <strain evidence="11">Duluth1</strain>
        <tissue evidence="11">Whole animal</tissue>
    </source>
</reference>
<dbReference type="SUPFAM" id="SSF49313">
    <property type="entry name" value="Cadherin-like"/>
    <property type="match status" value="4"/>
</dbReference>
<evidence type="ECO:0000256" key="3">
    <source>
        <dbReference type="ARBA" id="ARBA00022737"/>
    </source>
</evidence>
<dbReference type="Gene3D" id="2.60.40.60">
    <property type="entry name" value="Cadherins"/>
    <property type="match status" value="3"/>
</dbReference>
<dbReference type="AlphaFoldDB" id="A0A9D4S2P1"/>
<evidence type="ECO:0000256" key="1">
    <source>
        <dbReference type="ARBA" id="ARBA00004370"/>
    </source>
</evidence>
<dbReference type="InterPro" id="IPR015919">
    <property type="entry name" value="Cadherin-like_sf"/>
</dbReference>
<protein>
    <recommendedName>
        <fullName evidence="10">Cadherin domain-containing protein</fullName>
    </recommendedName>
</protein>
<feature type="domain" description="Cadherin" evidence="10">
    <location>
        <begin position="545"/>
        <end position="652"/>
    </location>
</feature>
<dbReference type="Proteomes" id="UP000828390">
    <property type="component" value="Unassembled WGS sequence"/>
</dbReference>
<keyword evidence="6 9" id="KW-1133">Transmembrane helix</keyword>
<comment type="caution">
    <text evidence="11">The sequence shown here is derived from an EMBL/GenBank/DDBJ whole genome shotgun (WGS) entry which is preliminary data.</text>
</comment>
<dbReference type="PANTHER" id="PTHR24025">
    <property type="entry name" value="DESMOGLEIN FAMILY MEMBER"/>
    <property type="match status" value="1"/>
</dbReference>
<accession>A0A9D4S2P1</accession>
<dbReference type="InterPro" id="IPR002126">
    <property type="entry name" value="Cadherin-like_dom"/>
</dbReference>